<accession>A0AAU7QKG5</accession>
<keyword evidence="2" id="KW-0472">Membrane</keyword>
<keyword evidence="2" id="KW-0812">Transmembrane</keyword>
<reference evidence="3" key="1">
    <citation type="submission" date="2024-06" db="EMBL/GenBank/DDBJ databases">
        <authorList>
            <person name="Sun Y."/>
        </authorList>
    </citation>
    <scope>NUCLEOTIDE SEQUENCE</scope>
    <source>
        <strain evidence="3">IGA1.0</strain>
    </source>
</reference>
<sequence length="118" mass="12616">MTEREAAINRDLRALDDAHRLGRISRAEYRNRRRRVLQPLSDGGGVVTARKALVPPGSVRAPRSGDPAAASANDSAADAGRALASLVSMRPTFSRKVLLVLTAAAILVVVAGWLVLRH</sequence>
<organism evidence="3">
    <name type="scientific">Rhodanobacter sp. IGA1.0</name>
    <dbReference type="NCBI Taxonomy" id="3158582"/>
    <lineage>
        <taxon>Bacteria</taxon>
        <taxon>Pseudomonadati</taxon>
        <taxon>Pseudomonadota</taxon>
        <taxon>Gammaproteobacteria</taxon>
        <taxon>Lysobacterales</taxon>
        <taxon>Rhodanobacteraceae</taxon>
        <taxon>Rhodanobacter</taxon>
    </lineage>
</organism>
<evidence type="ECO:0000313" key="3">
    <source>
        <dbReference type="EMBL" id="XBS89088.1"/>
    </source>
</evidence>
<name>A0AAU7QKG5_9GAMM</name>
<dbReference type="RefSeq" id="WP_350015741.1">
    <property type="nucleotide sequence ID" value="NZ_CP157948.1"/>
</dbReference>
<evidence type="ECO:0008006" key="4">
    <source>
        <dbReference type="Google" id="ProtNLM"/>
    </source>
</evidence>
<feature type="transmembrane region" description="Helical" evidence="2">
    <location>
        <begin position="97"/>
        <end position="116"/>
    </location>
</feature>
<proteinExistence type="predicted"/>
<keyword evidence="2" id="KW-1133">Transmembrane helix</keyword>
<dbReference type="EMBL" id="CP157948">
    <property type="protein sequence ID" value="XBS89088.1"/>
    <property type="molecule type" value="Genomic_DNA"/>
</dbReference>
<feature type="region of interest" description="Disordered" evidence="1">
    <location>
        <begin position="52"/>
        <end position="74"/>
    </location>
</feature>
<evidence type="ECO:0000256" key="2">
    <source>
        <dbReference type="SAM" id="Phobius"/>
    </source>
</evidence>
<protein>
    <recommendedName>
        <fullName evidence="4">SHOCT domain-containing protein</fullName>
    </recommendedName>
</protein>
<dbReference type="AlphaFoldDB" id="A0AAU7QKG5"/>
<evidence type="ECO:0000256" key="1">
    <source>
        <dbReference type="SAM" id="MobiDB-lite"/>
    </source>
</evidence>
<gene>
    <name evidence="3" type="ORF">ABNK63_11850</name>
</gene>